<protein>
    <recommendedName>
        <fullName evidence="3">TonB-dependent receptor</fullName>
    </recommendedName>
</protein>
<gene>
    <name evidence="1" type="ORF">SAMN04488132_10210</name>
</gene>
<dbReference type="SUPFAM" id="SSF56935">
    <property type="entry name" value="Porins"/>
    <property type="match status" value="1"/>
</dbReference>
<dbReference type="OrthoDB" id="1453181at2"/>
<keyword evidence="2" id="KW-1185">Reference proteome</keyword>
<reference evidence="1 2" key="1">
    <citation type="submission" date="2017-02" db="EMBL/GenBank/DDBJ databases">
        <authorList>
            <person name="Peterson S.W."/>
        </authorList>
    </citation>
    <scope>NUCLEOTIDE SEQUENCE [LARGE SCALE GENOMIC DNA]</scope>
    <source>
        <strain evidence="1 2">DSM 22335</strain>
    </source>
</reference>
<evidence type="ECO:0008006" key="3">
    <source>
        <dbReference type="Google" id="ProtNLM"/>
    </source>
</evidence>
<dbReference type="STRING" id="413434.SAMN04488132_10210"/>
<dbReference type="RefSeq" id="WP_139366961.1">
    <property type="nucleotide sequence ID" value="NZ_FUWH01000002.1"/>
</dbReference>
<sequence>MMKYVLVSMICSIVVGVAGAQERKRAYPVKKQFRDTMFIYEKDNAGGDELSAVLLNENDRSSGNEQYIPSILSSDRDPFSGIAAFHFGNSRFRMRGYDAAYFRTTLNGLPMNLLDDGGTPWSLWNGLNDVMRNTTSQFLKPNEFSFGNVGNTVAIQATPGQFANQTKMSYSLSNRAYTHRWMMTWHTGKLKNGWAFSFSGSRRYADESAIPATFYDGWSYFAGIEKQLNPRQSLSLVVFGAPLKNGKQSAVVNELSMLLGKKYNPNWGYQGDQKRNANTGKTHMPVAILRHESRINNLTTFNLILGSIAGSRSITGLEWYKAADPRPDYYRYLPGFQQDSVLKAATAEAYRTDQSVSQLDWGKMYDVNRNSRESVLNANGRDGYTISGLRSHYIQEERICRLNALNMAAILHTNLTGNITLTTGVQLMQQNNRYYKEAKDLLGGDFYVNHNQFAERDFPNDPDALQHDLDHPNRLIYKGDKFGYDYGYKMRYANAWLQTVWMRKKTDFFLALDYSYSQVQRVGYVRNGLFPGNSLGESEMLHFSDPAVKAGITYKIDGRRYFYLHAGLFSKAPFADNIFISPRTRDTRQEEVNHETIQNAEAGYIINSPLFRLRFSGYITVFRQGLNVLSFYHDEYQTFVNYAISSINKKHVGIELGAEVRLNKKWTAGLAAAIGRYYYTSRPQVTVSLDNDAYIVSREPLYTQYFRIPGTPQEVYGLEFRYQSTGAFFATVTGSYTRSCWLEFNPIRRTYSSLEGVEPQSEQWNSIIKQLKLPDNFTIDISAGTSWQLKRAAKNGYARITTNVGINNCLNNQNISGGYEQLRFDTDKKDVDRYPPKFFYANGLNFFASITYRF</sequence>
<dbReference type="EMBL" id="FUWH01000002">
    <property type="protein sequence ID" value="SJZ43592.1"/>
    <property type="molecule type" value="Genomic_DNA"/>
</dbReference>
<name>A0A1T4KMC3_9BACT</name>
<dbReference type="AlphaFoldDB" id="A0A1T4KMC3"/>
<evidence type="ECO:0000313" key="2">
    <source>
        <dbReference type="Proteomes" id="UP000190888"/>
    </source>
</evidence>
<evidence type="ECO:0000313" key="1">
    <source>
        <dbReference type="EMBL" id="SJZ43592.1"/>
    </source>
</evidence>
<organism evidence="1 2">
    <name type="scientific">Sediminibacterium ginsengisoli</name>
    <dbReference type="NCBI Taxonomy" id="413434"/>
    <lineage>
        <taxon>Bacteria</taxon>
        <taxon>Pseudomonadati</taxon>
        <taxon>Bacteroidota</taxon>
        <taxon>Chitinophagia</taxon>
        <taxon>Chitinophagales</taxon>
        <taxon>Chitinophagaceae</taxon>
        <taxon>Sediminibacterium</taxon>
    </lineage>
</organism>
<dbReference type="Proteomes" id="UP000190888">
    <property type="component" value="Unassembled WGS sequence"/>
</dbReference>
<proteinExistence type="predicted"/>
<accession>A0A1T4KMC3</accession>